<dbReference type="OrthoDB" id="292213at2759"/>
<evidence type="ECO:0000256" key="1">
    <source>
        <dbReference type="ARBA" id="ARBA00004141"/>
    </source>
</evidence>
<evidence type="ECO:0000256" key="5">
    <source>
        <dbReference type="SAM" id="Phobius"/>
    </source>
</evidence>
<dbReference type="EMBL" id="KQ087177">
    <property type="protein sequence ID" value="KLT46495.1"/>
    <property type="molecule type" value="Genomic_DNA"/>
</dbReference>
<organism evidence="6 7">
    <name type="scientific">Cutaneotrichosporon oleaginosum</name>
    <dbReference type="NCBI Taxonomy" id="879819"/>
    <lineage>
        <taxon>Eukaryota</taxon>
        <taxon>Fungi</taxon>
        <taxon>Dikarya</taxon>
        <taxon>Basidiomycota</taxon>
        <taxon>Agaricomycotina</taxon>
        <taxon>Tremellomycetes</taxon>
        <taxon>Trichosporonales</taxon>
        <taxon>Trichosporonaceae</taxon>
        <taxon>Cutaneotrichosporon</taxon>
    </lineage>
</organism>
<proteinExistence type="predicted"/>
<dbReference type="InterPro" id="IPR006603">
    <property type="entry name" value="PQ-loop_rpt"/>
</dbReference>
<dbReference type="Gene3D" id="1.20.1280.290">
    <property type="match status" value="2"/>
</dbReference>
<dbReference type="GO" id="GO:0005768">
    <property type="term" value="C:endosome"/>
    <property type="evidence" value="ECO:0007669"/>
    <property type="project" value="TreeGrafter"/>
</dbReference>
<dbReference type="PANTHER" id="PTHR14856:SF9">
    <property type="entry name" value="PQ-LOOP REPEAT-CONTAINING PROTEIN 1"/>
    <property type="match status" value="1"/>
</dbReference>
<feature type="transmembrane region" description="Helical" evidence="5">
    <location>
        <begin position="125"/>
        <end position="145"/>
    </location>
</feature>
<dbReference type="STRING" id="879819.A0A0J0XZN0"/>
<evidence type="ECO:0008006" key="8">
    <source>
        <dbReference type="Google" id="ProtNLM"/>
    </source>
</evidence>
<keyword evidence="3 5" id="KW-1133">Transmembrane helix</keyword>
<evidence type="ECO:0000256" key="2">
    <source>
        <dbReference type="ARBA" id="ARBA00022692"/>
    </source>
</evidence>
<name>A0A0J0XZN0_9TREE</name>
<protein>
    <recommendedName>
        <fullName evidence="8">PQ-loop-domain-containing protein</fullName>
    </recommendedName>
</protein>
<dbReference type="GO" id="GO:0042147">
    <property type="term" value="P:retrograde transport, endosome to Golgi"/>
    <property type="evidence" value="ECO:0007669"/>
    <property type="project" value="TreeGrafter"/>
</dbReference>
<keyword evidence="2 5" id="KW-0812">Transmembrane</keyword>
<dbReference type="GO" id="GO:0005802">
    <property type="term" value="C:trans-Golgi network"/>
    <property type="evidence" value="ECO:0007669"/>
    <property type="project" value="TreeGrafter"/>
</dbReference>
<dbReference type="GeneID" id="28982277"/>
<dbReference type="GO" id="GO:0045332">
    <property type="term" value="P:phospholipid translocation"/>
    <property type="evidence" value="ECO:0007669"/>
    <property type="project" value="TreeGrafter"/>
</dbReference>
<dbReference type="GO" id="GO:0005829">
    <property type="term" value="C:cytosol"/>
    <property type="evidence" value="ECO:0007669"/>
    <property type="project" value="GOC"/>
</dbReference>
<dbReference type="PANTHER" id="PTHR14856">
    <property type="entry name" value="PQ-LOOP REPEAT-CONTAINING PROTEIN 1-LIKE PROTEIN"/>
    <property type="match status" value="1"/>
</dbReference>
<reference evidence="6 7" key="1">
    <citation type="submission" date="2015-03" db="EMBL/GenBank/DDBJ databases">
        <title>Genomics and transcriptomics of the oil-accumulating basidiomycete yeast T. oleaginosus allow insights into substrate utilization and the diverse evolutionary trajectories of mating systems in fungi.</title>
        <authorList>
            <consortium name="DOE Joint Genome Institute"/>
            <person name="Kourist R."/>
            <person name="Kracht O."/>
            <person name="Bracharz F."/>
            <person name="Lipzen A."/>
            <person name="Nolan M."/>
            <person name="Ohm R."/>
            <person name="Grigoriev I."/>
            <person name="Sun S."/>
            <person name="Heitman J."/>
            <person name="Bruck T."/>
            <person name="Nowrousian M."/>
        </authorList>
    </citation>
    <scope>NUCLEOTIDE SEQUENCE [LARGE SCALE GENOMIC DNA]</scope>
    <source>
        <strain evidence="6 7">IBC0246</strain>
    </source>
</reference>
<feature type="transmembrane region" description="Helical" evidence="5">
    <location>
        <begin position="36"/>
        <end position="56"/>
    </location>
</feature>
<keyword evidence="7" id="KW-1185">Reference proteome</keyword>
<dbReference type="Proteomes" id="UP000053611">
    <property type="component" value="Unassembled WGS sequence"/>
</dbReference>
<evidence type="ECO:0000256" key="4">
    <source>
        <dbReference type="ARBA" id="ARBA00023136"/>
    </source>
</evidence>
<dbReference type="AlphaFoldDB" id="A0A0J0XZN0"/>
<accession>A0A0J0XZN0</accession>
<keyword evidence="4 5" id="KW-0472">Membrane</keyword>
<dbReference type="RefSeq" id="XP_018282986.1">
    <property type="nucleotide sequence ID" value="XM_018421674.1"/>
</dbReference>
<feature type="transmembrane region" description="Helical" evidence="5">
    <location>
        <begin position="62"/>
        <end position="85"/>
    </location>
</feature>
<dbReference type="GO" id="GO:0016020">
    <property type="term" value="C:membrane"/>
    <property type="evidence" value="ECO:0007669"/>
    <property type="project" value="UniProtKB-SubCell"/>
</dbReference>
<comment type="subcellular location">
    <subcellularLocation>
        <location evidence="1">Membrane</location>
        <topology evidence="1">Multi-pass membrane protein</topology>
    </subcellularLocation>
</comment>
<evidence type="ECO:0000313" key="7">
    <source>
        <dbReference type="Proteomes" id="UP000053611"/>
    </source>
</evidence>
<evidence type="ECO:0000256" key="3">
    <source>
        <dbReference type="ARBA" id="ARBA00022989"/>
    </source>
</evidence>
<feature type="transmembrane region" description="Helical" evidence="5">
    <location>
        <begin position="151"/>
        <end position="169"/>
    </location>
</feature>
<dbReference type="Pfam" id="PF04193">
    <property type="entry name" value="PQ-loop"/>
    <property type="match status" value="1"/>
</dbReference>
<evidence type="ECO:0000313" key="6">
    <source>
        <dbReference type="EMBL" id="KLT46495.1"/>
    </source>
</evidence>
<dbReference type="InterPro" id="IPR052241">
    <property type="entry name" value="SLC66/Scramblase_ANY1"/>
</dbReference>
<gene>
    <name evidence="6" type="ORF">CC85DRAFT_281600</name>
</gene>
<sequence length="250" mass="27862">MGIVGTLASVGMAVGPPLVYVDQAYSIIRKRDSSGFSKDVCGVVIIANIIRVFFWLGERFELALLIQSLLLIVSQLVLLWICLYYTPSAGPGVAVGDGDESDELLEPDTAPPARRPFGFWQWPRLGSYLEFLAGLIVLLTITHFVLGRFKWYIAGLGFVALSIESTLPIPQFLSNYRRKSCYGFRSSTLAGWLFGDSFKTAYYFVRNNPLQFKVTGIMTICWDLAVLAQRIYYGAEAPHKVALSHDEEEA</sequence>